<evidence type="ECO:0000313" key="6">
    <source>
        <dbReference type="Proteomes" id="UP000237923"/>
    </source>
</evidence>
<dbReference type="RefSeq" id="WP_072614301.1">
    <property type="nucleotide sequence ID" value="NZ_AP017935.1"/>
</dbReference>
<dbReference type="SUPFAM" id="SSF46689">
    <property type="entry name" value="Homeodomain-like"/>
    <property type="match status" value="1"/>
</dbReference>
<dbReference type="GeneID" id="99674961"/>
<dbReference type="Proteomes" id="UP000237923">
    <property type="component" value="Unassembled WGS sequence"/>
</dbReference>
<reference evidence="4 7" key="2">
    <citation type="submission" date="2018-02" db="EMBL/GenBank/DDBJ databases">
        <authorList>
            <person name="Rodrigo-Torres L."/>
            <person name="Arahal R. D."/>
            <person name="Lucena T."/>
        </authorList>
    </citation>
    <scope>NUCLEOTIDE SEQUENCE [LARGE SCALE GENOMIC DNA]</scope>
    <source>
        <strain evidence="4 7">CECT 8486</strain>
    </source>
</reference>
<evidence type="ECO:0000313" key="4">
    <source>
        <dbReference type="EMBL" id="SPD93771.1"/>
    </source>
</evidence>
<keyword evidence="7" id="KW-1185">Reference proteome</keyword>
<dbReference type="PROSITE" id="PS50977">
    <property type="entry name" value="HTH_TETR_2"/>
    <property type="match status" value="1"/>
</dbReference>
<feature type="DNA-binding region" description="H-T-H motif" evidence="2">
    <location>
        <begin position="31"/>
        <end position="50"/>
    </location>
</feature>
<dbReference type="InterPro" id="IPR009057">
    <property type="entry name" value="Homeodomain-like_sf"/>
</dbReference>
<gene>
    <name evidence="4" type="ORF">LES8486_01435</name>
    <name evidence="5" type="ORF">LES9216_01582</name>
</gene>
<dbReference type="InterPro" id="IPR050624">
    <property type="entry name" value="HTH-type_Tx_Regulator"/>
</dbReference>
<keyword evidence="1 2" id="KW-0238">DNA-binding</keyword>
<accession>A0A2N9KF13</accession>
<protein>
    <submittedName>
        <fullName evidence="5">Transcriptional regulator BetI</fullName>
    </submittedName>
</protein>
<dbReference type="Pfam" id="PF14278">
    <property type="entry name" value="TetR_C_8"/>
    <property type="match status" value="1"/>
</dbReference>
<evidence type="ECO:0000313" key="5">
    <source>
        <dbReference type="EMBL" id="SPE09427.1"/>
    </source>
</evidence>
<dbReference type="PANTHER" id="PTHR43479:SF7">
    <property type="entry name" value="TETR-FAMILY TRANSCRIPTIONAL REGULATOR"/>
    <property type="match status" value="1"/>
</dbReference>
<reference evidence="5 6" key="1">
    <citation type="submission" date="2018-02" db="EMBL/GenBank/DDBJ databases">
        <authorList>
            <person name="Cohen D.B."/>
            <person name="Kent A.D."/>
        </authorList>
    </citation>
    <scope>NUCLEOTIDE SEQUENCE [LARGE SCALE GENOMIC DNA]</scope>
    <source>
        <strain evidence="5 6">CECT 9216</strain>
    </source>
</reference>
<sequence>MNRQEKNKLTQQRIMDAFVKLVSEKGFNNLTVSNITRTAKLSRGTFYIYYLDKYDVLEKIETYLLTNMEKLMQNNIDKTISWLDDVDNNKLSAELDTYSPYRSFIQSFDFLDKNRFTLKTLLSKNGDSQFVYKLRHLIDEQIDSHYKNIFKDGNEIIPSDYTHDLLISSLISIIGHWLQKDDPESPSEIAEILIRSRILAAYQVK</sequence>
<dbReference type="InterPro" id="IPR039532">
    <property type="entry name" value="TetR_C_Firmicutes"/>
</dbReference>
<dbReference type="PANTHER" id="PTHR43479">
    <property type="entry name" value="ACREF/ENVCD OPERON REPRESSOR-RELATED"/>
    <property type="match status" value="1"/>
</dbReference>
<dbReference type="AlphaFoldDB" id="A0A2N9KF13"/>
<dbReference type="PRINTS" id="PR00455">
    <property type="entry name" value="HTHTETR"/>
</dbReference>
<dbReference type="Pfam" id="PF00440">
    <property type="entry name" value="TetR_N"/>
    <property type="match status" value="1"/>
</dbReference>
<evidence type="ECO:0000256" key="2">
    <source>
        <dbReference type="PROSITE-ProRule" id="PRU00335"/>
    </source>
</evidence>
<dbReference type="EMBL" id="OKQR01000002">
    <property type="protein sequence ID" value="SPD93771.1"/>
    <property type="molecule type" value="Genomic_DNA"/>
</dbReference>
<feature type="domain" description="HTH tetR-type" evidence="3">
    <location>
        <begin position="8"/>
        <end position="68"/>
    </location>
</feature>
<name>A0A2N9KF13_9LACO</name>
<evidence type="ECO:0000259" key="3">
    <source>
        <dbReference type="PROSITE" id="PS50977"/>
    </source>
</evidence>
<evidence type="ECO:0000256" key="1">
    <source>
        <dbReference type="ARBA" id="ARBA00023125"/>
    </source>
</evidence>
<organism evidence="5 6">
    <name type="scientific">Leuconostoc suionicum</name>
    <dbReference type="NCBI Taxonomy" id="1511761"/>
    <lineage>
        <taxon>Bacteria</taxon>
        <taxon>Bacillati</taxon>
        <taxon>Bacillota</taxon>
        <taxon>Bacilli</taxon>
        <taxon>Lactobacillales</taxon>
        <taxon>Lactobacillaceae</taxon>
        <taxon>Leuconostoc</taxon>
    </lineage>
</organism>
<dbReference type="Proteomes" id="UP000239237">
    <property type="component" value="Unassembled WGS sequence"/>
</dbReference>
<dbReference type="EMBL" id="OKQU01000002">
    <property type="protein sequence ID" value="SPE09427.1"/>
    <property type="molecule type" value="Genomic_DNA"/>
</dbReference>
<proteinExistence type="predicted"/>
<dbReference type="GO" id="GO:0003677">
    <property type="term" value="F:DNA binding"/>
    <property type="evidence" value="ECO:0007669"/>
    <property type="project" value="UniProtKB-UniRule"/>
</dbReference>
<dbReference type="InterPro" id="IPR001647">
    <property type="entry name" value="HTH_TetR"/>
</dbReference>
<dbReference type="Gene3D" id="1.10.357.10">
    <property type="entry name" value="Tetracycline Repressor, domain 2"/>
    <property type="match status" value="1"/>
</dbReference>
<dbReference type="KEGG" id="lsu:A6B45_09135"/>
<evidence type="ECO:0000313" key="7">
    <source>
        <dbReference type="Proteomes" id="UP000239237"/>
    </source>
</evidence>